<keyword evidence="5" id="KW-0479">Metal-binding</keyword>
<dbReference type="InterPro" id="IPR049734">
    <property type="entry name" value="NudC-like_C"/>
</dbReference>
<evidence type="ECO:0000256" key="8">
    <source>
        <dbReference type="ARBA" id="ARBA00023027"/>
    </source>
</evidence>
<dbReference type="Pfam" id="PF00293">
    <property type="entry name" value="NUDIX"/>
    <property type="match status" value="1"/>
</dbReference>
<evidence type="ECO:0000256" key="1">
    <source>
        <dbReference type="ARBA" id="ARBA00001946"/>
    </source>
</evidence>
<dbReference type="PANTHER" id="PTHR42904:SF6">
    <property type="entry name" value="NAD-CAPPED RNA HYDROLASE NUDT12"/>
    <property type="match status" value="1"/>
</dbReference>
<dbReference type="InterPro" id="IPR015797">
    <property type="entry name" value="NUDIX_hydrolase-like_dom_sf"/>
</dbReference>
<dbReference type="GO" id="GO:0005829">
    <property type="term" value="C:cytosol"/>
    <property type="evidence" value="ECO:0007669"/>
    <property type="project" value="TreeGrafter"/>
</dbReference>
<dbReference type="PANTHER" id="PTHR42904">
    <property type="entry name" value="NUDIX HYDROLASE, NUDC SUBFAMILY"/>
    <property type="match status" value="1"/>
</dbReference>
<evidence type="ECO:0000256" key="5">
    <source>
        <dbReference type="ARBA" id="ARBA00022723"/>
    </source>
</evidence>
<dbReference type="PROSITE" id="PS00893">
    <property type="entry name" value="NUDIX_BOX"/>
    <property type="match status" value="1"/>
</dbReference>
<evidence type="ECO:0000313" key="12">
    <source>
        <dbReference type="Proteomes" id="UP000199042"/>
    </source>
</evidence>
<feature type="domain" description="Nudix hydrolase" evidence="10">
    <location>
        <begin position="35"/>
        <end position="157"/>
    </location>
</feature>
<dbReference type="InterPro" id="IPR020084">
    <property type="entry name" value="NUDIX_hydrolase_CS"/>
</dbReference>
<dbReference type="InterPro" id="IPR000086">
    <property type="entry name" value="NUDIX_hydrolase_dom"/>
</dbReference>
<evidence type="ECO:0000256" key="2">
    <source>
        <dbReference type="ARBA" id="ARBA00001947"/>
    </source>
</evidence>
<evidence type="ECO:0000256" key="6">
    <source>
        <dbReference type="ARBA" id="ARBA00022801"/>
    </source>
</evidence>
<dbReference type="GO" id="GO:0035529">
    <property type="term" value="F:NADH pyrophosphatase activity"/>
    <property type="evidence" value="ECO:0007669"/>
    <property type="project" value="TreeGrafter"/>
</dbReference>
<keyword evidence="7" id="KW-0460">Magnesium</keyword>
<dbReference type="InterPro" id="IPR050241">
    <property type="entry name" value="NAD-cap_RNA_hydrolase_NudC"/>
</dbReference>
<dbReference type="GO" id="GO:0006742">
    <property type="term" value="P:NADP+ catabolic process"/>
    <property type="evidence" value="ECO:0007669"/>
    <property type="project" value="TreeGrafter"/>
</dbReference>
<dbReference type="PROSITE" id="PS51462">
    <property type="entry name" value="NUDIX"/>
    <property type="match status" value="1"/>
</dbReference>
<comment type="cofactor">
    <cofactor evidence="1">
        <name>Mg(2+)</name>
        <dbReference type="ChEBI" id="CHEBI:18420"/>
    </cofactor>
</comment>
<keyword evidence="6" id="KW-0378">Hydrolase</keyword>
<dbReference type="SUPFAM" id="SSF55811">
    <property type="entry name" value="Nudix"/>
    <property type="match status" value="1"/>
</dbReference>
<accession>A0AB37ZYL2</accession>
<protein>
    <recommendedName>
        <fullName evidence="4">NAD(+) diphosphatase</fullName>
        <ecNumber evidence="4">3.6.1.22</ecNumber>
    </recommendedName>
</protein>
<dbReference type="AlphaFoldDB" id="A0AB37ZYL2"/>
<comment type="catalytic activity">
    <reaction evidence="9">
        <text>a 5'-end NAD(+)-phospho-ribonucleoside in mRNA + H2O = a 5'-end phospho-adenosine-phospho-ribonucleoside in mRNA + beta-nicotinamide D-ribonucleotide + 2 H(+)</text>
        <dbReference type="Rhea" id="RHEA:60876"/>
        <dbReference type="Rhea" id="RHEA-COMP:15698"/>
        <dbReference type="Rhea" id="RHEA-COMP:15719"/>
        <dbReference type="ChEBI" id="CHEBI:14649"/>
        <dbReference type="ChEBI" id="CHEBI:15377"/>
        <dbReference type="ChEBI" id="CHEBI:15378"/>
        <dbReference type="ChEBI" id="CHEBI:144029"/>
        <dbReference type="ChEBI" id="CHEBI:144051"/>
    </reaction>
    <physiologicalReaction direction="left-to-right" evidence="9">
        <dbReference type="Rhea" id="RHEA:60877"/>
    </physiologicalReaction>
</comment>
<evidence type="ECO:0000256" key="9">
    <source>
        <dbReference type="ARBA" id="ARBA00023679"/>
    </source>
</evidence>
<dbReference type="CDD" id="cd03429">
    <property type="entry name" value="NUDIX_NADH_pyrophosphatase_Nudt13"/>
    <property type="match status" value="1"/>
</dbReference>
<name>A0AB37ZYL2_9LACT</name>
<evidence type="ECO:0000313" key="11">
    <source>
        <dbReference type="EMBL" id="SEA20854.1"/>
    </source>
</evidence>
<dbReference type="GO" id="GO:0046872">
    <property type="term" value="F:metal ion binding"/>
    <property type="evidence" value="ECO:0007669"/>
    <property type="project" value="UniProtKB-KW"/>
</dbReference>
<reference evidence="11 12" key="1">
    <citation type="submission" date="2016-10" db="EMBL/GenBank/DDBJ databases">
        <authorList>
            <person name="Varghese N."/>
            <person name="Submissions S."/>
        </authorList>
    </citation>
    <scope>NUCLEOTIDE SEQUENCE [LARGE SCALE GENOMIC DNA]</scope>
    <source>
        <strain evidence="11 12">DSM 14526</strain>
    </source>
</reference>
<dbReference type="EMBL" id="FNQH01000002">
    <property type="protein sequence ID" value="SEA20854.1"/>
    <property type="molecule type" value="Genomic_DNA"/>
</dbReference>
<gene>
    <name evidence="11" type="ORF">SAMN04488525_102257</name>
</gene>
<dbReference type="EC" id="3.6.1.22" evidence="4"/>
<sequence>MNYCMECGTELEAKYLENEGEIPYCNSCEGYRFPVFNTAVSMVILNKEQDKILLIKQYGGADFILCAGYVNKGEDAEQAAAREIAEELGLQTVGLRYNKSEYFEKSNTLMLNFSCIVADERLDDMTDEVDQAEWFSPEAAKANIKKGSLAQRFLENYLENSHGLEPFTTVKDSQPTWFRN</sequence>
<evidence type="ECO:0000259" key="10">
    <source>
        <dbReference type="PROSITE" id="PS51462"/>
    </source>
</evidence>
<evidence type="ECO:0000256" key="3">
    <source>
        <dbReference type="ARBA" id="ARBA00009595"/>
    </source>
</evidence>
<organism evidence="11 12">
    <name type="scientific">Trichococcus collinsii</name>
    <dbReference type="NCBI Taxonomy" id="157076"/>
    <lineage>
        <taxon>Bacteria</taxon>
        <taxon>Bacillati</taxon>
        <taxon>Bacillota</taxon>
        <taxon>Bacilli</taxon>
        <taxon>Lactobacillales</taxon>
        <taxon>Carnobacteriaceae</taxon>
        <taxon>Trichococcus</taxon>
    </lineage>
</organism>
<dbReference type="GO" id="GO:0019677">
    <property type="term" value="P:NAD+ catabolic process"/>
    <property type="evidence" value="ECO:0007669"/>
    <property type="project" value="TreeGrafter"/>
</dbReference>
<dbReference type="Gene3D" id="3.90.79.10">
    <property type="entry name" value="Nucleoside Triphosphate Pyrophosphohydrolase"/>
    <property type="match status" value="1"/>
</dbReference>
<comment type="similarity">
    <text evidence="3">Belongs to the Nudix hydrolase family. NudC subfamily.</text>
</comment>
<proteinExistence type="inferred from homology"/>
<keyword evidence="12" id="KW-1185">Reference proteome</keyword>
<comment type="cofactor">
    <cofactor evidence="2">
        <name>Zn(2+)</name>
        <dbReference type="ChEBI" id="CHEBI:29105"/>
    </cofactor>
</comment>
<dbReference type="RefSeq" id="WP_086987423.1">
    <property type="nucleotide sequence ID" value="NZ_FJNA01000003.1"/>
</dbReference>
<dbReference type="Proteomes" id="UP000199042">
    <property type="component" value="Unassembled WGS sequence"/>
</dbReference>
<evidence type="ECO:0000256" key="4">
    <source>
        <dbReference type="ARBA" id="ARBA00012381"/>
    </source>
</evidence>
<evidence type="ECO:0000256" key="7">
    <source>
        <dbReference type="ARBA" id="ARBA00022842"/>
    </source>
</evidence>
<comment type="caution">
    <text evidence="11">The sequence shown here is derived from an EMBL/GenBank/DDBJ whole genome shotgun (WGS) entry which is preliminary data.</text>
</comment>
<keyword evidence="8" id="KW-0520">NAD</keyword>